<dbReference type="OrthoDB" id="420046at2759"/>
<accession>A0A286UTP1</accession>
<feature type="compositionally biased region" description="Basic residues" evidence="1">
    <location>
        <begin position="48"/>
        <end position="61"/>
    </location>
</feature>
<dbReference type="InParanoid" id="A0A286UTP1"/>
<feature type="compositionally biased region" description="Polar residues" evidence="1">
    <location>
        <begin position="787"/>
        <end position="797"/>
    </location>
</feature>
<dbReference type="Proteomes" id="UP000217199">
    <property type="component" value="Unassembled WGS sequence"/>
</dbReference>
<evidence type="ECO:0000313" key="2">
    <source>
        <dbReference type="EMBL" id="PAV22835.1"/>
    </source>
</evidence>
<evidence type="ECO:0000256" key="1">
    <source>
        <dbReference type="SAM" id="MobiDB-lite"/>
    </source>
</evidence>
<feature type="region of interest" description="Disordered" evidence="1">
    <location>
        <begin position="48"/>
        <end position="90"/>
    </location>
</feature>
<gene>
    <name evidence="2" type="ORF">PNOK_0279200</name>
</gene>
<reference evidence="2 3" key="1">
    <citation type="journal article" date="2017" name="Mol. Ecol.">
        <title>Comparative and population genomic landscape of Phellinus noxius: A hypervariable fungus causing root rot in trees.</title>
        <authorList>
            <person name="Chung C.L."/>
            <person name="Lee T.J."/>
            <person name="Akiba M."/>
            <person name="Lee H.H."/>
            <person name="Kuo T.H."/>
            <person name="Liu D."/>
            <person name="Ke H.M."/>
            <person name="Yokoi T."/>
            <person name="Roa M.B."/>
            <person name="Lu M.J."/>
            <person name="Chang Y.Y."/>
            <person name="Ann P.J."/>
            <person name="Tsai J.N."/>
            <person name="Chen C.Y."/>
            <person name="Tzean S.S."/>
            <person name="Ota Y."/>
            <person name="Hattori T."/>
            <person name="Sahashi N."/>
            <person name="Liou R.F."/>
            <person name="Kikuchi T."/>
            <person name="Tsai I.J."/>
        </authorList>
    </citation>
    <scope>NUCLEOTIDE SEQUENCE [LARGE SCALE GENOMIC DNA]</scope>
    <source>
        <strain evidence="2 3">FFPRI411160</strain>
    </source>
</reference>
<feature type="compositionally biased region" description="Low complexity" evidence="1">
    <location>
        <begin position="171"/>
        <end position="221"/>
    </location>
</feature>
<feature type="compositionally biased region" description="Basic residues" evidence="1">
    <location>
        <begin position="445"/>
        <end position="463"/>
    </location>
</feature>
<feature type="region of interest" description="Disordered" evidence="1">
    <location>
        <begin position="769"/>
        <end position="797"/>
    </location>
</feature>
<feature type="region of interest" description="Disordered" evidence="1">
    <location>
        <begin position="441"/>
        <end position="474"/>
    </location>
</feature>
<organism evidence="2 3">
    <name type="scientific">Pyrrhoderma noxium</name>
    <dbReference type="NCBI Taxonomy" id="2282107"/>
    <lineage>
        <taxon>Eukaryota</taxon>
        <taxon>Fungi</taxon>
        <taxon>Dikarya</taxon>
        <taxon>Basidiomycota</taxon>
        <taxon>Agaricomycotina</taxon>
        <taxon>Agaricomycetes</taxon>
        <taxon>Hymenochaetales</taxon>
        <taxon>Hymenochaetaceae</taxon>
        <taxon>Pyrrhoderma</taxon>
    </lineage>
</organism>
<comment type="caution">
    <text evidence="2">The sequence shown here is derived from an EMBL/GenBank/DDBJ whole genome shotgun (WGS) entry which is preliminary data.</text>
</comment>
<dbReference type="AlphaFoldDB" id="A0A286UTP1"/>
<keyword evidence="3" id="KW-1185">Reference proteome</keyword>
<protein>
    <submittedName>
        <fullName evidence="2">Uncharacterized protein</fullName>
    </submittedName>
</protein>
<sequence length="880" mass="96161">MYSDVLPTGGFVSALDANDENENVLGMTASVVDESCILSQTSCTSNINKKKKKKKRTRTGKSKAAAGLKASNDHLESKTTSKGNGQVVGDDTSNVLRISRNKHWKYISSYHGPWLELPIELLESLLLLNLDPAMVTPEAPQTNNEYVISSKLLTVPSPRPMGFSRLRELGSAANSPQISRSSSQNTSGSYYSTTYPYNNNNNNNSNSNCNSNYGSNSNSPNESPPLTPCMNLPTLLEGGRIPPPPIDPGVFRCVTAIRRRIDEAAELAVRASSANLGGGGGGGGLYGCMGNGGGGGMGKGGEYGNGGRNVPMSSTRVNMLRNLAVQKLAEAYRADEIASSVMVMQRGTVFDEIAERVLRVDPNNVDAQYVHFFHEKIPSRQVAEATPTTVLDKLIMQQPHRLEFFRTRGIVHCFRDEYSLAVQDFTHIIKESRAIRRAKQIHDGTKKHKADPRYKGGKRKKNKINGQAPPNGTASAIEGLDTETKSFHPSVLPGAPEPIESQALFYRGCAHLANALYLIEDVVFDLEKVPRISPNELGEVYLSCIANGKYGGTELGNVDGPLGPTGGEKARAYRAAFEDNGVRDQIIRLIKKSKRDHERFLSHFDTLEPPSEDTCVSVDISERLSRMQNAFLLLDSVRPGAHGHEHLSQILPNTQLIFTTYHPLILESLFSVLVCMVMLGEIDALPDTFERTTKIAAGLEGYPVFLSPRSMAQSEFLDTLERLVNGWKYGRMASAVIRRKMSTKAITNGIYSPTPLLITNGYMDAGSSSSSSAGPSVIKTPSSSSSRGSPVNGNASSDLDSDVYDRFHMMNMENEKKSTIESLFVVLSAAKAKFDRNLVKSKERKSSLNLTLHGARVETILVWFAAVYLPELEIEAEAWV</sequence>
<name>A0A286UTP1_9AGAM</name>
<feature type="region of interest" description="Disordered" evidence="1">
    <location>
        <begin position="170"/>
        <end position="231"/>
    </location>
</feature>
<proteinExistence type="predicted"/>
<dbReference type="EMBL" id="NBII01000002">
    <property type="protein sequence ID" value="PAV22835.1"/>
    <property type="molecule type" value="Genomic_DNA"/>
</dbReference>
<dbReference type="STRING" id="2282107.A0A286UTP1"/>
<evidence type="ECO:0000313" key="3">
    <source>
        <dbReference type="Proteomes" id="UP000217199"/>
    </source>
</evidence>